<proteinExistence type="predicted"/>
<reference evidence="2 3" key="1">
    <citation type="submission" date="2021-08" db="EMBL/GenBank/DDBJ databases">
        <title>Lysobacter sp. strain CJ11 Genome sequencing and assembly.</title>
        <authorList>
            <person name="Kim I."/>
        </authorList>
    </citation>
    <scope>NUCLEOTIDE SEQUENCE [LARGE SCALE GENOMIC DNA]</scope>
    <source>
        <strain evidence="2 3">CJ11</strain>
    </source>
</reference>
<sequence>MRSMKWLLALALVLGLGGCATEGKRQTTALERAQYAWTAAIRWGDVAGAWKQLDPDYRSRHALTDLEISRHKLVEVTGYTVVDANTLGPEDFERNIDITVVNKKDMSARNVSYVERWHFDAENKAWWVTSGLPNFWDGR</sequence>
<protein>
    <recommendedName>
        <fullName evidence="4">Lipoprotein</fullName>
    </recommendedName>
</protein>
<accession>A0ABX8WMZ8</accession>
<keyword evidence="1" id="KW-0732">Signal</keyword>
<name>A0ABX8WMZ8_9GAMM</name>
<gene>
    <name evidence="2" type="ORF">H8L67_00320</name>
</gene>
<organism evidence="2 3">
    <name type="scientific">Lysobacter soyae</name>
    <dbReference type="NCBI Taxonomy" id="2764185"/>
    <lineage>
        <taxon>Bacteria</taxon>
        <taxon>Pseudomonadati</taxon>
        <taxon>Pseudomonadota</taxon>
        <taxon>Gammaproteobacteria</taxon>
        <taxon>Lysobacterales</taxon>
        <taxon>Lysobacteraceae</taxon>
        <taxon>Lysobacter</taxon>
    </lineage>
</organism>
<feature type="signal peptide" evidence="1">
    <location>
        <begin position="1"/>
        <end position="20"/>
    </location>
</feature>
<dbReference type="Proteomes" id="UP000824755">
    <property type="component" value="Chromosome"/>
</dbReference>
<dbReference type="EMBL" id="CP080544">
    <property type="protein sequence ID" value="QYR53007.1"/>
    <property type="molecule type" value="Genomic_DNA"/>
</dbReference>
<evidence type="ECO:0000313" key="2">
    <source>
        <dbReference type="EMBL" id="QYR53007.1"/>
    </source>
</evidence>
<evidence type="ECO:0000313" key="3">
    <source>
        <dbReference type="Proteomes" id="UP000824755"/>
    </source>
</evidence>
<dbReference type="PROSITE" id="PS51257">
    <property type="entry name" value="PROKAR_LIPOPROTEIN"/>
    <property type="match status" value="1"/>
</dbReference>
<evidence type="ECO:0008006" key="4">
    <source>
        <dbReference type="Google" id="ProtNLM"/>
    </source>
</evidence>
<feature type="chain" id="PRO_5046641641" description="Lipoprotein" evidence="1">
    <location>
        <begin position="21"/>
        <end position="139"/>
    </location>
</feature>
<evidence type="ECO:0000256" key="1">
    <source>
        <dbReference type="SAM" id="SignalP"/>
    </source>
</evidence>
<dbReference type="RefSeq" id="WP_220379826.1">
    <property type="nucleotide sequence ID" value="NZ_CP080544.1"/>
</dbReference>
<keyword evidence="3" id="KW-1185">Reference proteome</keyword>